<accession>A0ACC1A779</accession>
<dbReference type="Proteomes" id="UP001164250">
    <property type="component" value="Chromosome 12"/>
</dbReference>
<comment type="caution">
    <text evidence="1">The sequence shown here is derived from an EMBL/GenBank/DDBJ whole genome shotgun (WGS) entry which is preliminary data.</text>
</comment>
<evidence type="ECO:0000313" key="1">
    <source>
        <dbReference type="EMBL" id="KAJ0082677.1"/>
    </source>
</evidence>
<gene>
    <name evidence="1" type="ORF">Patl1_09973</name>
</gene>
<name>A0ACC1A779_9ROSI</name>
<sequence>MALEIIVIDSAITTRQETNAQSLDISNSKPSKSSILTRLHAGYFRITLSIAAQALVWKILSEPNVKNDPSKHVCHVLCILPSIAFLLLWWFALLAQVSLSFLYILRCFFHFRLVKAEFLNHVAVNYLYAPWISLLLLLQSAPESVHHALNIIPFTVLCWIFAIPILILDIKIYGQWFTTEKRFLSIFANPTSQISVIGNFVVARAAAHMQGKESALCMFSLGMVHYMVLFITLYQHLSNRSHFPTILRPTFFLFFAAPSLGSLAWYSITGAFDTTCKMLFFLALFLFISLACRPVLFKKAVRKFNVAWWGFSFPTTFLALASIRYAQEVKAEVAVVLKLVITSLSVLFFIGLMVLTAAKTSRLLQEDDPLMSFVNNSKSKTSALQKVEETVNGKR</sequence>
<reference evidence="2" key="1">
    <citation type="journal article" date="2023" name="G3 (Bethesda)">
        <title>Genome assembly and association tests identify interacting loci associated with vigor, precocity, and sex in interspecific pistachio rootstocks.</title>
        <authorList>
            <person name="Palmer W."/>
            <person name="Jacygrad E."/>
            <person name="Sagayaradj S."/>
            <person name="Cavanaugh K."/>
            <person name="Han R."/>
            <person name="Bertier L."/>
            <person name="Beede B."/>
            <person name="Kafkas S."/>
            <person name="Golino D."/>
            <person name="Preece J."/>
            <person name="Michelmore R."/>
        </authorList>
    </citation>
    <scope>NUCLEOTIDE SEQUENCE [LARGE SCALE GENOMIC DNA]</scope>
</reference>
<proteinExistence type="predicted"/>
<dbReference type="EMBL" id="CM047908">
    <property type="protein sequence ID" value="KAJ0082677.1"/>
    <property type="molecule type" value="Genomic_DNA"/>
</dbReference>
<protein>
    <submittedName>
        <fullName evidence="1">Uncharacterized protein</fullName>
    </submittedName>
</protein>
<evidence type="ECO:0000313" key="2">
    <source>
        <dbReference type="Proteomes" id="UP001164250"/>
    </source>
</evidence>
<keyword evidence="2" id="KW-1185">Reference proteome</keyword>
<organism evidence="1 2">
    <name type="scientific">Pistacia atlantica</name>
    <dbReference type="NCBI Taxonomy" id="434234"/>
    <lineage>
        <taxon>Eukaryota</taxon>
        <taxon>Viridiplantae</taxon>
        <taxon>Streptophyta</taxon>
        <taxon>Embryophyta</taxon>
        <taxon>Tracheophyta</taxon>
        <taxon>Spermatophyta</taxon>
        <taxon>Magnoliopsida</taxon>
        <taxon>eudicotyledons</taxon>
        <taxon>Gunneridae</taxon>
        <taxon>Pentapetalae</taxon>
        <taxon>rosids</taxon>
        <taxon>malvids</taxon>
        <taxon>Sapindales</taxon>
        <taxon>Anacardiaceae</taxon>
        <taxon>Pistacia</taxon>
    </lineage>
</organism>